<evidence type="ECO:0000256" key="3">
    <source>
        <dbReference type="ARBA" id="ARBA00012201"/>
    </source>
</evidence>
<evidence type="ECO:0000256" key="14">
    <source>
        <dbReference type="ARBA" id="ARBA00032597"/>
    </source>
</evidence>
<dbReference type="PROSITE" id="PS50005">
    <property type="entry name" value="TPR"/>
    <property type="match status" value="1"/>
</dbReference>
<dbReference type="GO" id="GO:0005524">
    <property type="term" value="F:ATP binding"/>
    <property type="evidence" value="ECO:0007669"/>
    <property type="project" value="UniProtKB-KW"/>
</dbReference>
<dbReference type="SUPFAM" id="SSF55073">
    <property type="entry name" value="Nucleotide cyclase"/>
    <property type="match status" value="1"/>
</dbReference>
<keyword evidence="11" id="KW-0115">cAMP biosynthesis</keyword>
<proteinExistence type="inferred from homology"/>
<evidence type="ECO:0000256" key="15">
    <source>
        <dbReference type="ARBA" id="ARBA00032637"/>
    </source>
</evidence>
<evidence type="ECO:0000313" key="22">
    <source>
        <dbReference type="Proteomes" id="UP000317332"/>
    </source>
</evidence>
<organism evidence="21 22">
    <name type="scientific">Paucihalobacter ruber</name>
    <dbReference type="NCBI Taxonomy" id="2567861"/>
    <lineage>
        <taxon>Bacteria</taxon>
        <taxon>Pseudomonadati</taxon>
        <taxon>Bacteroidota</taxon>
        <taxon>Flavobacteriia</taxon>
        <taxon>Flavobacteriales</taxon>
        <taxon>Flavobacteriaceae</taxon>
        <taxon>Paucihalobacter</taxon>
    </lineage>
</organism>
<reference evidence="21 22" key="1">
    <citation type="submission" date="2019-06" db="EMBL/GenBank/DDBJ databases">
        <title>Flavobacteriaceae Paucihalobacterium erythroidium CWB-1, complete genome.</title>
        <authorList>
            <person name="Wu S."/>
        </authorList>
    </citation>
    <scope>NUCLEOTIDE SEQUENCE [LARGE SCALE GENOMIC DNA]</scope>
    <source>
        <strain evidence="21 22">CWB-1</strain>
    </source>
</reference>
<evidence type="ECO:0000256" key="19">
    <source>
        <dbReference type="SAM" id="Phobius"/>
    </source>
</evidence>
<keyword evidence="5 19" id="KW-0812">Transmembrane</keyword>
<dbReference type="GO" id="GO:0004016">
    <property type="term" value="F:adenylate cyclase activity"/>
    <property type="evidence" value="ECO:0007669"/>
    <property type="project" value="UniProtKB-EC"/>
</dbReference>
<dbReference type="OrthoDB" id="9806704at2"/>
<keyword evidence="22" id="KW-1185">Reference proteome</keyword>
<dbReference type="FunFam" id="3.30.70.1230:FF:000033">
    <property type="entry name" value="Adenylate cyclase"/>
    <property type="match status" value="1"/>
</dbReference>
<keyword evidence="8" id="KW-0067">ATP-binding</keyword>
<name>A0A506PHD4_9FLAO</name>
<evidence type="ECO:0000256" key="12">
    <source>
        <dbReference type="ARBA" id="ARBA00023136"/>
    </source>
</evidence>
<dbReference type="Gene3D" id="3.30.70.1230">
    <property type="entry name" value="Nucleotide cyclase"/>
    <property type="match status" value="1"/>
</dbReference>
<evidence type="ECO:0000256" key="13">
    <source>
        <dbReference type="ARBA" id="ARBA00023239"/>
    </source>
</evidence>
<comment type="subunit">
    <text evidence="16">Homodimer. Can also exist as monomer.</text>
</comment>
<dbReference type="GO" id="GO:0006171">
    <property type="term" value="P:cAMP biosynthetic process"/>
    <property type="evidence" value="ECO:0007669"/>
    <property type="project" value="UniProtKB-KW"/>
</dbReference>
<dbReference type="InterPro" id="IPR018297">
    <property type="entry name" value="A/G_cyclase_CS"/>
</dbReference>
<keyword evidence="13 18" id="KW-0456">Lyase</keyword>
<evidence type="ECO:0000256" key="11">
    <source>
        <dbReference type="ARBA" id="ARBA00022998"/>
    </source>
</evidence>
<feature type="domain" description="Guanylate cyclase" evidence="20">
    <location>
        <begin position="435"/>
        <end position="564"/>
    </location>
</feature>
<keyword evidence="6" id="KW-0479">Metal-binding</keyword>
<dbReference type="Proteomes" id="UP000317332">
    <property type="component" value="Unassembled WGS sequence"/>
</dbReference>
<evidence type="ECO:0000313" key="21">
    <source>
        <dbReference type="EMBL" id="TPV32815.1"/>
    </source>
</evidence>
<dbReference type="Pfam" id="PF13424">
    <property type="entry name" value="TPR_12"/>
    <property type="match status" value="2"/>
</dbReference>
<comment type="similarity">
    <text evidence="18">Belongs to the adenylyl cyclase class-4/guanylyl cyclase family.</text>
</comment>
<gene>
    <name evidence="21" type="ORF">FJ651_10910</name>
</gene>
<dbReference type="EC" id="4.6.1.1" evidence="3"/>
<dbReference type="InterPro" id="IPR029787">
    <property type="entry name" value="Nucleotide_cyclase"/>
</dbReference>
<dbReference type="PROSITE" id="PS50125">
    <property type="entry name" value="GUANYLATE_CYCLASE_2"/>
    <property type="match status" value="1"/>
</dbReference>
<keyword evidence="9" id="KW-0460">Magnesium</keyword>
<dbReference type="InterPro" id="IPR019734">
    <property type="entry name" value="TPR_rpt"/>
</dbReference>
<dbReference type="InterPro" id="IPR050401">
    <property type="entry name" value="Cyclic_nucleotide_synthase"/>
</dbReference>
<evidence type="ECO:0000256" key="17">
    <source>
        <dbReference type="PROSITE-ProRule" id="PRU00339"/>
    </source>
</evidence>
<evidence type="ECO:0000256" key="5">
    <source>
        <dbReference type="ARBA" id="ARBA00022692"/>
    </source>
</evidence>
<feature type="transmembrane region" description="Helical" evidence="19">
    <location>
        <begin position="364"/>
        <end position="384"/>
    </location>
</feature>
<dbReference type="AlphaFoldDB" id="A0A506PHD4"/>
<evidence type="ECO:0000256" key="7">
    <source>
        <dbReference type="ARBA" id="ARBA00022741"/>
    </source>
</evidence>
<evidence type="ECO:0000256" key="18">
    <source>
        <dbReference type="RuleBase" id="RU000405"/>
    </source>
</evidence>
<feature type="repeat" description="TPR" evidence="17">
    <location>
        <begin position="174"/>
        <end position="207"/>
    </location>
</feature>
<evidence type="ECO:0000256" key="2">
    <source>
        <dbReference type="ARBA" id="ARBA00004370"/>
    </source>
</evidence>
<dbReference type="Pfam" id="PF00211">
    <property type="entry name" value="Guanylate_cyc"/>
    <property type="match status" value="1"/>
</dbReference>
<dbReference type="GO" id="GO:0046872">
    <property type="term" value="F:metal ion binding"/>
    <property type="evidence" value="ECO:0007669"/>
    <property type="project" value="UniProtKB-KW"/>
</dbReference>
<keyword evidence="17" id="KW-0802">TPR repeat</keyword>
<keyword evidence="12 19" id="KW-0472">Membrane</keyword>
<dbReference type="GO" id="GO:0035556">
    <property type="term" value="P:intracellular signal transduction"/>
    <property type="evidence" value="ECO:0007669"/>
    <property type="project" value="InterPro"/>
</dbReference>
<comment type="catalytic activity">
    <reaction evidence="1">
        <text>ATP = 3',5'-cyclic AMP + diphosphate</text>
        <dbReference type="Rhea" id="RHEA:15389"/>
        <dbReference type="ChEBI" id="CHEBI:30616"/>
        <dbReference type="ChEBI" id="CHEBI:33019"/>
        <dbReference type="ChEBI" id="CHEBI:58165"/>
        <dbReference type="EC" id="4.6.1.1"/>
    </reaction>
</comment>
<evidence type="ECO:0000256" key="1">
    <source>
        <dbReference type="ARBA" id="ARBA00001593"/>
    </source>
</evidence>
<dbReference type="EMBL" id="VHIQ01000005">
    <property type="protein sequence ID" value="TPV32815.1"/>
    <property type="molecule type" value="Genomic_DNA"/>
</dbReference>
<comment type="subcellular location">
    <subcellularLocation>
        <location evidence="2">Membrane</location>
    </subcellularLocation>
</comment>
<evidence type="ECO:0000256" key="16">
    <source>
        <dbReference type="ARBA" id="ARBA00064436"/>
    </source>
</evidence>
<evidence type="ECO:0000256" key="9">
    <source>
        <dbReference type="ARBA" id="ARBA00022842"/>
    </source>
</evidence>
<evidence type="ECO:0000256" key="6">
    <source>
        <dbReference type="ARBA" id="ARBA00022723"/>
    </source>
</evidence>
<comment type="caution">
    <text evidence="21">The sequence shown here is derived from an EMBL/GenBank/DDBJ whole genome shotgun (WGS) entry which is preliminary data.</text>
</comment>
<keyword evidence="10 19" id="KW-1133">Transmembrane helix</keyword>
<evidence type="ECO:0000256" key="4">
    <source>
        <dbReference type="ARBA" id="ARBA00021420"/>
    </source>
</evidence>
<dbReference type="CDD" id="cd07302">
    <property type="entry name" value="CHD"/>
    <property type="match status" value="1"/>
</dbReference>
<protein>
    <recommendedName>
        <fullName evidence="4">Adenylate cyclase</fullName>
        <ecNumber evidence="3">4.6.1.1</ecNumber>
    </recommendedName>
    <alternativeName>
        <fullName evidence="14">ATP pyrophosphate-lyase</fullName>
    </alternativeName>
    <alternativeName>
        <fullName evidence="15">Adenylyl cyclase</fullName>
    </alternativeName>
</protein>
<dbReference type="PROSITE" id="PS00452">
    <property type="entry name" value="GUANYLATE_CYCLASE_1"/>
    <property type="match status" value="1"/>
</dbReference>
<dbReference type="GO" id="GO:0005886">
    <property type="term" value="C:plasma membrane"/>
    <property type="evidence" value="ECO:0007669"/>
    <property type="project" value="UniProtKB-ARBA"/>
</dbReference>
<dbReference type="Gene3D" id="1.25.40.10">
    <property type="entry name" value="Tetratricopeptide repeat domain"/>
    <property type="match status" value="1"/>
</dbReference>
<dbReference type="SMART" id="SM00044">
    <property type="entry name" value="CYCc"/>
    <property type="match status" value="1"/>
</dbReference>
<accession>A0A506PHD4</accession>
<keyword evidence="7" id="KW-0547">Nucleotide-binding</keyword>
<dbReference type="PANTHER" id="PTHR11920:SF335">
    <property type="entry name" value="GUANYLATE CYCLASE"/>
    <property type="match status" value="1"/>
</dbReference>
<dbReference type="InterPro" id="IPR001054">
    <property type="entry name" value="A/G_cyclase"/>
</dbReference>
<evidence type="ECO:0000256" key="8">
    <source>
        <dbReference type="ARBA" id="ARBA00022840"/>
    </source>
</evidence>
<dbReference type="SMART" id="SM00028">
    <property type="entry name" value="TPR"/>
    <property type="match status" value="6"/>
</dbReference>
<dbReference type="SUPFAM" id="SSF48452">
    <property type="entry name" value="TPR-like"/>
    <property type="match status" value="2"/>
</dbReference>
<evidence type="ECO:0000259" key="20">
    <source>
        <dbReference type="PROSITE" id="PS50125"/>
    </source>
</evidence>
<feature type="transmembrane region" description="Helical" evidence="19">
    <location>
        <begin position="7"/>
        <end position="27"/>
    </location>
</feature>
<evidence type="ECO:0000256" key="10">
    <source>
        <dbReference type="ARBA" id="ARBA00022989"/>
    </source>
</evidence>
<dbReference type="PANTHER" id="PTHR11920">
    <property type="entry name" value="GUANYLYL CYCLASE"/>
    <property type="match status" value="1"/>
</dbReference>
<sequence length="628" mass="71685">MFVREHIKIRCNGALLFIIFFVFSFILKGQENFNIDSLKFEIRNTTEVFKKMVVLDSVLNLKTLNPSDKLELANMIIELAKKQENYSFLSQGYLQKANALQQMGDYLKALESYLVCMDYTKLADEETLDEAALTISIADTYSLMENSKNAQHYYQQGIALLRDTKNKNDSTKLASALLNAGDEFYYDGRYDKALEYFKESETLFKSLDFKIGIAYNLGNQGMVYAALGQHEMAKANINKAIAMLEELEHYDPVSVYLNEMSSIYETQSNYDLALEYSSRSLQLAKKLKAKDQISEANLQLSKLYEKSGQFDRALNAYKNYKIYRDSIINIETVQQVADLRTDMEVGKKQSEVDLLTQKRKTNRIVMFAIAGASFFIIVIALGLYRRNNYIKKTNKIISNEKERSDKLLLNILPEKTAQELKDHGRVKAKRFDSVTVLFSDFKGFTHYAENLEPEELVNTVDYYFSKFDEIVEKYGLEKIKTVGDAYMVAGGLPFVTEDHAIKMTKAAFEMVAFVNSSKESNLTSASFDIRIGINTGPVVAGVVGSKKFAYDIWGDTVNIAARMETNSEPGKINISENTYHIIKSEFSCSYRGELEVKNRGKLKMFFVSEPLQKHSDPKINFIQNDKIF</sequence>
<dbReference type="InterPro" id="IPR011990">
    <property type="entry name" value="TPR-like_helical_dom_sf"/>
</dbReference>